<dbReference type="GeneID" id="108994984"/>
<proteinExistence type="predicted"/>
<dbReference type="Proteomes" id="UP000235220">
    <property type="component" value="Chromosome 7"/>
</dbReference>
<dbReference type="RefSeq" id="XP_018825982.1">
    <property type="nucleotide sequence ID" value="XM_018970437.2"/>
</dbReference>
<evidence type="ECO:0000313" key="2">
    <source>
        <dbReference type="RefSeq" id="XP_018825982.1"/>
    </source>
</evidence>
<evidence type="ECO:0000313" key="1">
    <source>
        <dbReference type="Proteomes" id="UP000235220"/>
    </source>
</evidence>
<accession>A0A2I4F2V6</accession>
<dbReference type="KEGG" id="jre:108994984"/>
<organism evidence="1 2">
    <name type="scientific">Juglans regia</name>
    <name type="common">English walnut</name>
    <dbReference type="NCBI Taxonomy" id="51240"/>
    <lineage>
        <taxon>Eukaryota</taxon>
        <taxon>Viridiplantae</taxon>
        <taxon>Streptophyta</taxon>
        <taxon>Embryophyta</taxon>
        <taxon>Tracheophyta</taxon>
        <taxon>Spermatophyta</taxon>
        <taxon>Magnoliopsida</taxon>
        <taxon>eudicotyledons</taxon>
        <taxon>Gunneridae</taxon>
        <taxon>Pentapetalae</taxon>
        <taxon>rosids</taxon>
        <taxon>fabids</taxon>
        <taxon>Fagales</taxon>
        <taxon>Juglandaceae</taxon>
        <taxon>Juglans</taxon>
    </lineage>
</organism>
<gene>
    <name evidence="2" type="primary">LOC108994984</name>
</gene>
<sequence>MTPTRIRASEGCTWSGPTPQSQLCRWTRMVEQNSSSDDSTQPPDMVLGTEFPEISNDPNTRLENNVNPPMRRCRGPAGCTEFMKLRKHDLIPLQINDGERAASCSNAVFFTTRVTWIIKHHATMVQNSWDVVDAQEKEELINRIRADFILDWSKRNHREMVEKNLGKKFNDFHYQLHKIYNGCTTHQEALLKTTSLVEPDVWKKLCERWGSDEFKKISNQNKANRKKQRVNHTAGRKSFVRLIQEMGPSSKNLVNFYRETRWSKKKGAFVTPMTETIYNTMIEKLDEIEPEERTYEAANKIFRDVLGHRSGYARGLGGSVILEPRPIYMSAELEHLAQENEKHKNEAMMYKTELDELKRDVR</sequence>
<dbReference type="PANTHER" id="PTHR33499">
    <property type="entry name" value="OS12G0282400 PROTEIN-RELATED"/>
    <property type="match status" value="1"/>
</dbReference>
<dbReference type="InterPro" id="IPR004252">
    <property type="entry name" value="Probable_transposase_24"/>
</dbReference>
<dbReference type="Gramene" id="Jr07_19140_p1">
    <property type="protein sequence ID" value="cds.Jr07_19140_p1"/>
    <property type="gene ID" value="Jr07_19140"/>
</dbReference>
<name>A0A2I4F2V6_JUGRE</name>
<protein>
    <submittedName>
        <fullName evidence="2">Uncharacterized protein LOC108994984 isoform X1</fullName>
    </submittedName>
</protein>
<dbReference type="AlphaFoldDB" id="A0A2I4F2V6"/>
<dbReference type="Pfam" id="PF03004">
    <property type="entry name" value="Transposase_24"/>
    <property type="match status" value="1"/>
</dbReference>
<dbReference type="OrthoDB" id="1751912at2759"/>
<reference evidence="2" key="1">
    <citation type="submission" date="2025-08" db="UniProtKB">
        <authorList>
            <consortium name="RefSeq"/>
        </authorList>
    </citation>
    <scope>IDENTIFICATION</scope>
    <source>
        <tissue evidence="2">Leaves</tissue>
    </source>
</reference>
<keyword evidence="1" id="KW-1185">Reference proteome</keyword>
<dbReference type="PANTHER" id="PTHR33499:SF11">
    <property type="entry name" value="NO APICAL MERISTEM-ASSOCIATED C-TERMINAL DOMAIN-CONTAINING PROTEIN"/>
    <property type="match status" value="1"/>
</dbReference>